<dbReference type="EMBL" id="JBHFNR010000007">
    <property type="protein sequence ID" value="MFB2891477.1"/>
    <property type="molecule type" value="Genomic_DNA"/>
</dbReference>
<evidence type="ECO:0008006" key="3">
    <source>
        <dbReference type="Google" id="ProtNLM"/>
    </source>
</evidence>
<gene>
    <name evidence="1" type="ORF">ACE1CI_00875</name>
</gene>
<reference evidence="1 2" key="1">
    <citation type="submission" date="2024-09" db="EMBL/GenBank/DDBJ databases">
        <title>Floridaenema gen nov. (Aerosakkonemataceae, Aerosakkonematales ord. nov., Cyanobacteria) from benthic tropical and subtropical fresh waters, with the description of four new species.</title>
        <authorList>
            <person name="Moretto J.A."/>
            <person name="Berthold D.E."/>
            <person name="Lefler F.W."/>
            <person name="Huang I.-S."/>
            <person name="Laughinghouse H. IV."/>
        </authorList>
    </citation>
    <scope>NUCLEOTIDE SEQUENCE [LARGE SCALE GENOMIC DNA]</scope>
    <source>
        <strain evidence="1 2">BLCC-F50</strain>
    </source>
</reference>
<organism evidence="1 2">
    <name type="scientific">Floridaenema flaviceps BLCC-F50</name>
    <dbReference type="NCBI Taxonomy" id="3153642"/>
    <lineage>
        <taxon>Bacteria</taxon>
        <taxon>Bacillati</taxon>
        <taxon>Cyanobacteriota</taxon>
        <taxon>Cyanophyceae</taxon>
        <taxon>Oscillatoriophycideae</taxon>
        <taxon>Aerosakkonematales</taxon>
        <taxon>Aerosakkonemataceae</taxon>
        <taxon>Floridanema</taxon>
        <taxon>Floridanema flaviceps</taxon>
    </lineage>
</organism>
<accession>A0ABV4XJ72</accession>
<sequence length="103" mass="11089">MQCSLIKRLLIVFVTIAFTIGLSSINHSSATQTTQATPAIPAATGNQPKTCVVGVYLTSIGDFNPAEKSFAATFWIWSVCPTSDLKPLKSLEVIKFQNTKLLG</sequence>
<dbReference type="RefSeq" id="WP_413261153.1">
    <property type="nucleotide sequence ID" value="NZ_JBHFNR010000007.1"/>
</dbReference>
<evidence type="ECO:0000313" key="2">
    <source>
        <dbReference type="Proteomes" id="UP001576784"/>
    </source>
</evidence>
<name>A0ABV4XJ72_9CYAN</name>
<protein>
    <recommendedName>
        <fullName evidence="3">Secreted protein</fullName>
    </recommendedName>
</protein>
<comment type="caution">
    <text evidence="1">The sequence shown here is derived from an EMBL/GenBank/DDBJ whole genome shotgun (WGS) entry which is preliminary data.</text>
</comment>
<dbReference type="Proteomes" id="UP001576784">
    <property type="component" value="Unassembled WGS sequence"/>
</dbReference>
<proteinExistence type="predicted"/>
<keyword evidence="2" id="KW-1185">Reference proteome</keyword>
<evidence type="ECO:0000313" key="1">
    <source>
        <dbReference type="EMBL" id="MFB2891477.1"/>
    </source>
</evidence>